<evidence type="ECO:0000313" key="3">
    <source>
        <dbReference type="Proteomes" id="UP000030655"/>
    </source>
</evidence>
<keyword evidence="1" id="KW-0175">Coiled coil</keyword>
<evidence type="ECO:0000313" key="2">
    <source>
        <dbReference type="EMBL" id="KCZ81755.1"/>
    </source>
</evidence>
<dbReference type="InterPro" id="IPR014729">
    <property type="entry name" value="Rossmann-like_a/b/a_fold"/>
</dbReference>
<reference evidence="2 3" key="2">
    <citation type="submission" date="2014-03" db="EMBL/GenBank/DDBJ databases">
        <title>The Genome Sequence of Anncaliia algerae insect isolate PRA339.</title>
        <authorList>
            <consortium name="The Broad Institute Genome Sequencing Platform"/>
            <consortium name="The Broad Institute Genome Sequencing Center for Infectious Disease"/>
            <person name="Cuomo C."/>
            <person name="Becnel J."/>
            <person name="Sanscrainte N."/>
            <person name="Walker B."/>
            <person name="Young S.K."/>
            <person name="Zeng Q."/>
            <person name="Gargeya S."/>
            <person name="Fitzgerald M."/>
            <person name="Haas B."/>
            <person name="Abouelleil A."/>
            <person name="Alvarado L."/>
            <person name="Arachchi H.M."/>
            <person name="Berlin A.M."/>
            <person name="Chapman S.B."/>
            <person name="Dewar J."/>
            <person name="Goldberg J."/>
            <person name="Griggs A."/>
            <person name="Gujja S."/>
            <person name="Hansen M."/>
            <person name="Howarth C."/>
            <person name="Imamovic A."/>
            <person name="Larimer J."/>
            <person name="McCowan C."/>
            <person name="Murphy C."/>
            <person name="Neiman D."/>
            <person name="Pearson M."/>
            <person name="Priest M."/>
            <person name="Roberts A."/>
            <person name="Saif S."/>
            <person name="Shea T."/>
            <person name="Sisk P."/>
            <person name="Sykes S."/>
            <person name="Wortman J."/>
            <person name="Nusbaum C."/>
            <person name="Birren B."/>
        </authorList>
    </citation>
    <scope>NUCLEOTIDE SEQUENCE [LARGE SCALE GENOMIC DNA]</scope>
    <source>
        <strain evidence="2 3">PRA339</strain>
    </source>
</reference>
<dbReference type="AlphaFoldDB" id="A0A059F3H3"/>
<accession>A0A059F3H3</accession>
<organism evidence="2 3">
    <name type="scientific">Anncaliia algerae PRA339</name>
    <dbReference type="NCBI Taxonomy" id="1288291"/>
    <lineage>
        <taxon>Eukaryota</taxon>
        <taxon>Fungi</taxon>
        <taxon>Fungi incertae sedis</taxon>
        <taxon>Microsporidia</taxon>
        <taxon>Tubulinosematoidea</taxon>
        <taxon>Tubulinosematidae</taxon>
        <taxon>Anncaliia</taxon>
    </lineage>
</organism>
<dbReference type="EMBL" id="KK365137">
    <property type="protein sequence ID" value="KCZ81755.1"/>
    <property type="molecule type" value="Genomic_DNA"/>
</dbReference>
<dbReference type="Gene3D" id="3.40.50.620">
    <property type="entry name" value="HUPs"/>
    <property type="match status" value="1"/>
</dbReference>
<reference evidence="3" key="1">
    <citation type="submission" date="2013-02" db="EMBL/GenBank/DDBJ databases">
        <authorList>
            <consortium name="The Broad Institute Genome Sequencing Platform"/>
            <person name="Cuomo C."/>
            <person name="Becnel J."/>
            <person name="Sanscrainte N."/>
            <person name="Walker B."/>
            <person name="Young S.K."/>
            <person name="Zeng Q."/>
            <person name="Gargeya S."/>
            <person name="Fitzgerald M."/>
            <person name="Haas B."/>
            <person name="Abouelleil A."/>
            <person name="Alvarado L."/>
            <person name="Arachchi H.M."/>
            <person name="Berlin A.M."/>
            <person name="Chapman S.B."/>
            <person name="Dewar J."/>
            <person name="Goldberg J."/>
            <person name="Griggs A."/>
            <person name="Gujja S."/>
            <person name="Hansen M."/>
            <person name="Howarth C."/>
            <person name="Imamovic A."/>
            <person name="Larimer J."/>
            <person name="McCowan C."/>
            <person name="Murphy C."/>
            <person name="Neiman D."/>
            <person name="Pearson M."/>
            <person name="Priest M."/>
            <person name="Roberts A."/>
            <person name="Saif S."/>
            <person name="Shea T."/>
            <person name="Sisk P."/>
            <person name="Sykes S."/>
            <person name="Wortman J."/>
            <person name="Nusbaum C."/>
            <person name="Birren B."/>
        </authorList>
    </citation>
    <scope>NUCLEOTIDE SEQUENCE [LARGE SCALE GENOMIC DNA]</scope>
    <source>
        <strain evidence="3">PRA339</strain>
    </source>
</reference>
<evidence type="ECO:0000256" key="1">
    <source>
        <dbReference type="SAM" id="Coils"/>
    </source>
</evidence>
<dbReference type="OrthoDB" id="2189439at2759"/>
<sequence length="148" mass="17227">MKNTIFLFTTISTNLPQVEWSIENFISEDTHIILIFVLTEQYYYISDHNLNLKSLKINVKESEKRRNEVKNFLDKLSKKIKKNINVKVSKVILCGEQKDKVSYVVKKIDATAIVIGPDITNKKSYFIFESMEDYLCKNANTAIIKIDK</sequence>
<dbReference type="SUPFAM" id="SSF52402">
    <property type="entry name" value="Adenine nucleotide alpha hydrolases-like"/>
    <property type="match status" value="1"/>
</dbReference>
<dbReference type="VEuPathDB" id="MicrosporidiaDB:H312_00795"/>
<keyword evidence="3" id="KW-1185">Reference proteome</keyword>
<evidence type="ECO:0008006" key="4">
    <source>
        <dbReference type="Google" id="ProtNLM"/>
    </source>
</evidence>
<protein>
    <recommendedName>
        <fullName evidence="4">UspA domain-containing protein</fullName>
    </recommendedName>
</protein>
<gene>
    <name evidence="2" type="ORF">H312_00795</name>
</gene>
<dbReference type="Proteomes" id="UP000030655">
    <property type="component" value="Unassembled WGS sequence"/>
</dbReference>
<proteinExistence type="predicted"/>
<dbReference type="HOGENOM" id="CLU_1758360_0_0_1"/>
<name>A0A059F3H3_9MICR</name>
<feature type="coiled-coil region" evidence="1">
    <location>
        <begin position="45"/>
        <end position="79"/>
    </location>
</feature>